<protein>
    <submittedName>
        <fullName evidence="3">S1 RNA-binding domain-containing protein</fullName>
    </submittedName>
</protein>
<organism evidence="3 4">
    <name type="scientific">Candidatus Syntrophonatronum acetioxidans</name>
    <dbReference type="NCBI Taxonomy" id="1795816"/>
    <lineage>
        <taxon>Bacteria</taxon>
        <taxon>Bacillati</taxon>
        <taxon>Bacillota</taxon>
        <taxon>Clostridia</taxon>
        <taxon>Eubacteriales</taxon>
        <taxon>Syntrophomonadaceae</taxon>
        <taxon>Candidatus Syntrophonatronum</taxon>
    </lineage>
</organism>
<dbReference type="SMART" id="SM00316">
    <property type="entry name" value="S1"/>
    <property type="match status" value="1"/>
</dbReference>
<dbReference type="InterPro" id="IPR050437">
    <property type="entry name" value="Ribos_protein_bS1-like"/>
</dbReference>
<sequence>MFVEIMPGVEGLVHISQLAEEHVTHPSEIVSEGEDIEVKILDINAEDKRISLSLKEARREEKSEKEVKEDKREEKEKKTEEDETKGSGVTLGDVFGDLFDREEEEEEKEEEE</sequence>
<dbReference type="PROSITE" id="PS50126">
    <property type="entry name" value="S1"/>
    <property type="match status" value="1"/>
</dbReference>
<dbReference type="Pfam" id="PF00575">
    <property type="entry name" value="S1"/>
    <property type="match status" value="1"/>
</dbReference>
<gene>
    <name evidence="3" type="ORF">D5R97_09780</name>
</gene>
<dbReference type="InterPro" id="IPR003029">
    <property type="entry name" value="S1_domain"/>
</dbReference>
<dbReference type="PANTHER" id="PTHR10724">
    <property type="entry name" value="30S RIBOSOMAL PROTEIN S1"/>
    <property type="match status" value="1"/>
</dbReference>
<evidence type="ECO:0000313" key="4">
    <source>
        <dbReference type="Proteomes" id="UP000285138"/>
    </source>
</evidence>
<dbReference type="EMBL" id="QZAA01000271">
    <property type="protein sequence ID" value="RQD73220.1"/>
    <property type="molecule type" value="Genomic_DNA"/>
</dbReference>
<dbReference type="GO" id="GO:0003729">
    <property type="term" value="F:mRNA binding"/>
    <property type="evidence" value="ECO:0007669"/>
    <property type="project" value="TreeGrafter"/>
</dbReference>
<dbReference type="Proteomes" id="UP000285138">
    <property type="component" value="Unassembled WGS sequence"/>
</dbReference>
<evidence type="ECO:0000259" key="2">
    <source>
        <dbReference type="PROSITE" id="PS50126"/>
    </source>
</evidence>
<dbReference type="GO" id="GO:0003735">
    <property type="term" value="F:structural constituent of ribosome"/>
    <property type="evidence" value="ECO:0007669"/>
    <property type="project" value="TreeGrafter"/>
</dbReference>
<name>A0A424YA47_9FIRM</name>
<comment type="caution">
    <text evidence="3">The sequence shown here is derived from an EMBL/GenBank/DDBJ whole genome shotgun (WGS) entry which is preliminary data.</text>
</comment>
<dbReference type="GO" id="GO:0006412">
    <property type="term" value="P:translation"/>
    <property type="evidence" value="ECO:0007669"/>
    <property type="project" value="TreeGrafter"/>
</dbReference>
<dbReference type="SUPFAM" id="SSF50249">
    <property type="entry name" value="Nucleic acid-binding proteins"/>
    <property type="match status" value="1"/>
</dbReference>
<evidence type="ECO:0000256" key="1">
    <source>
        <dbReference type="SAM" id="MobiDB-lite"/>
    </source>
</evidence>
<proteinExistence type="predicted"/>
<dbReference type="AlphaFoldDB" id="A0A424YA47"/>
<feature type="compositionally biased region" description="Basic and acidic residues" evidence="1">
    <location>
        <begin position="54"/>
        <end position="80"/>
    </location>
</feature>
<reference evidence="3 4" key="1">
    <citation type="submission" date="2018-08" db="EMBL/GenBank/DDBJ databases">
        <title>The metabolism and importance of syntrophic acetate oxidation coupled to methane or sulfide production in haloalkaline environments.</title>
        <authorList>
            <person name="Timmers P.H.A."/>
            <person name="Vavourakis C.D."/>
            <person name="Sorokin D.Y."/>
            <person name="Sinninghe Damste J.S."/>
            <person name="Muyzer G."/>
            <person name="Stams A.J.M."/>
            <person name="Plugge C.M."/>
        </authorList>
    </citation>
    <scope>NUCLEOTIDE SEQUENCE [LARGE SCALE GENOMIC DNA]</scope>
    <source>
        <strain evidence="3">MSAO_Bac1</strain>
    </source>
</reference>
<dbReference type="InterPro" id="IPR012340">
    <property type="entry name" value="NA-bd_OB-fold"/>
</dbReference>
<evidence type="ECO:0000313" key="3">
    <source>
        <dbReference type="EMBL" id="RQD73220.1"/>
    </source>
</evidence>
<dbReference type="Gene3D" id="2.40.50.140">
    <property type="entry name" value="Nucleic acid-binding proteins"/>
    <property type="match status" value="1"/>
</dbReference>
<accession>A0A424YA47</accession>
<feature type="domain" description="S1 motif" evidence="2">
    <location>
        <begin position="1"/>
        <end position="55"/>
    </location>
</feature>
<feature type="region of interest" description="Disordered" evidence="1">
    <location>
        <begin position="54"/>
        <end position="112"/>
    </location>
</feature>
<feature type="compositionally biased region" description="Acidic residues" evidence="1">
    <location>
        <begin position="100"/>
        <end position="112"/>
    </location>
</feature>